<dbReference type="EMBL" id="AZFH01000096">
    <property type="protein sequence ID" value="KRL79513.1"/>
    <property type="molecule type" value="Genomic_DNA"/>
</dbReference>
<dbReference type="RefSeq" id="WP_025021351.1">
    <property type="nucleotide sequence ID" value="NZ_AZFH01000096.1"/>
</dbReference>
<gene>
    <name evidence="1" type="ORF">FC36_GL000461</name>
</gene>
<proteinExistence type="predicted"/>
<dbReference type="STRING" id="1423740.FC36_GL000461"/>
<name>A0A0R1TEL2_9LACO</name>
<reference evidence="1 2" key="1">
    <citation type="journal article" date="2015" name="Genome Announc.">
        <title>Expanding the biotechnology potential of lactobacilli through comparative genomics of 213 strains and associated genera.</title>
        <authorList>
            <person name="Sun Z."/>
            <person name="Harris H.M."/>
            <person name="McCann A."/>
            <person name="Guo C."/>
            <person name="Argimon S."/>
            <person name="Zhang W."/>
            <person name="Yang X."/>
            <person name="Jeffery I.B."/>
            <person name="Cooney J.C."/>
            <person name="Kagawa T.F."/>
            <person name="Liu W."/>
            <person name="Song Y."/>
            <person name="Salvetti E."/>
            <person name="Wrobel A."/>
            <person name="Rasinkangas P."/>
            <person name="Parkhill J."/>
            <person name="Rea M.C."/>
            <person name="O'Sullivan O."/>
            <person name="Ritari J."/>
            <person name="Douillard F.P."/>
            <person name="Paul Ross R."/>
            <person name="Yang R."/>
            <person name="Briner A.E."/>
            <person name="Felis G.E."/>
            <person name="de Vos W.M."/>
            <person name="Barrangou R."/>
            <person name="Klaenhammer T.R."/>
            <person name="Caufield P.W."/>
            <person name="Cui Y."/>
            <person name="Zhang H."/>
            <person name="O'Toole P.W."/>
        </authorList>
    </citation>
    <scope>NUCLEOTIDE SEQUENCE [LARGE SCALE GENOMIC DNA]</scope>
    <source>
        <strain evidence="1 2">DSM 15833</strain>
    </source>
</reference>
<accession>A0A0R1TEL2</accession>
<comment type="caution">
    <text evidence="1">The sequence shown here is derived from an EMBL/GenBank/DDBJ whole genome shotgun (WGS) entry which is preliminary data.</text>
</comment>
<protein>
    <submittedName>
        <fullName evidence="1">Uncharacterized protein</fullName>
    </submittedName>
</protein>
<dbReference type="AlphaFoldDB" id="A0A0R1TEL2"/>
<dbReference type="Proteomes" id="UP000051048">
    <property type="component" value="Unassembled WGS sequence"/>
</dbReference>
<dbReference type="PATRIC" id="fig|1423740.3.peg.497"/>
<organism evidence="1 2">
    <name type="scientific">Ligilactobacillus equi DSM 15833 = JCM 10991</name>
    <dbReference type="NCBI Taxonomy" id="1423740"/>
    <lineage>
        <taxon>Bacteria</taxon>
        <taxon>Bacillati</taxon>
        <taxon>Bacillota</taxon>
        <taxon>Bacilli</taxon>
        <taxon>Lactobacillales</taxon>
        <taxon>Lactobacillaceae</taxon>
        <taxon>Ligilactobacillus</taxon>
    </lineage>
</organism>
<sequence length="92" mass="10469">MNDDFKLIAADKGARWAICTTPESLTLGKKVYNLLKNRKQNAILSTGNLTGSLKPGFIIDLKIIAEENNNEKMEISLTKFLEKHRDYLKEDE</sequence>
<evidence type="ECO:0000313" key="2">
    <source>
        <dbReference type="Proteomes" id="UP000051048"/>
    </source>
</evidence>
<evidence type="ECO:0000313" key="1">
    <source>
        <dbReference type="EMBL" id="KRL79513.1"/>
    </source>
</evidence>